<feature type="region of interest" description="Disordered" evidence="1">
    <location>
        <begin position="1"/>
        <end position="34"/>
    </location>
</feature>
<proteinExistence type="predicted"/>
<keyword evidence="2" id="KW-0812">Transmembrane</keyword>
<evidence type="ECO:0008006" key="5">
    <source>
        <dbReference type="Google" id="ProtNLM"/>
    </source>
</evidence>
<sequence>MNAETASNPFPTSADTTQGGSSSGASGLNGDVNRVRKMAQTLHEAVDTLEQKLGTSSDKMMSLQQEYGDMAREQVRANPLAALGIAFAAGFVLAKIFR</sequence>
<dbReference type="EMBL" id="JABBFX010000001">
    <property type="protein sequence ID" value="NML44923.1"/>
    <property type="molecule type" value="Genomic_DNA"/>
</dbReference>
<evidence type="ECO:0000256" key="2">
    <source>
        <dbReference type="SAM" id="Phobius"/>
    </source>
</evidence>
<keyword evidence="2" id="KW-0472">Membrane</keyword>
<evidence type="ECO:0000256" key="1">
    <source>
        <dbReference type="SAM" id="MobiDB-lite"/>
    </source>
</evidence>
<keyword evidence="4" id="KW-1185">Reference proteome</keyword>
<keyword evidence="2" id="KW-1133">Transmembrane helix</keyword>
<dbReference type="RefSeq" id="WP_169419021.1">
    <property type="nucleotide sequence ID" value="NZ_JABBFX010000001.1"/>
</dbReference>
<reference evidence="3 4" key="1">
    <citation type="submission" date="2020-04" db="EMBL/GenBank/DDBJ databases">
        <title>Ramlibacter sp. G-1-2-2 isolated from soil.</title>
        <authorList>
            <person name="Dahal R.H."/>
        </authorList>
    </citation>
    <scope>NUCLEOTIDE SEQUENCE [LARGE SCALE GENOMIC DNA]</scope>
    <source>
        <strain evidence="3 4">G-1-2-2</strain>
    </source>
</reference>
<feature type="transmembrane region" description="Helical" evidence="2">
    <location>
        <begin position="80"/>
        <end position="97"/>
    </location>
</feature>
<evidence type="ECO:0000313" key="4">
    <source>
        <dbReference type="Proteomes" id="UP000541185"/>
    </source>
</evidence>
<protein>
    <recommendedName>
        <fullName evidence="5">DUF883 domain-containing protein</fullName>
    </recommendedName>
</protein>
<comment type="caution">
    <text evidence="3">The sequence shown here is derived from an EMBL/GenBank/DDBJ whole genome shotgun (WGS) entry which is preliminary data.</text>
</comment>
<dbReference type="Proteomes" id="UP000541185">
    <property type="component" value="Unassembled WGS sequence"/>
</dbReference>
<dbReference type="AlphaFoldDB" id="A0A848H8Q8"/>
<organism evidence="3 4">
    <name type="scientific">Ramlibacter agri</name>
    <dbReference type="NCBI Taxonomy" id="2728837"/>
    <lineage>
        <taxon>Bacteria</taxon>
        <taxon>Pseudomonadati</taxon>
        <taxon>Pseudomonadota</taxon>
        <taxon>Betaproteobacteria</taxon>
        <taxon>Burkholderiales</taxon>
        <taxon>Comamonadaceae</taxon>
        <taxon>Ramlibacter</taxon>
    </lineage>
</organism>
<name>A0A848H8Q8_9BURK</name>
<feature type="compositionally biased region" description="Polar residues" evidence="1">
    <location>
        <begin position="1"/>
        <end position="18"/>
    </location>
</feature>
<accession>A0A848H8Q8</accession>
<evidence type="ECO:0000313" key="3">
    <source>
        <dbReference type="EMBL" id="NML44923.1"/>
    </source>
</evidence>
<gene>
    <name evidence="3" type="ORF">HHL11_14285</name>
</gene>